<feature type="region of interest" description="Disordered" evidence="2">
    <location>
        <begin position="432"/>
        <end position="479"/>
    </location>
</feature>
<keyword evidence="1" id="KW-0175">Coiled coil</keyword>
<evidence type="ECO:0000256" key="1">
    <source>
        <dbReference type="SAM" id="Coils"/>
    </source>
</evidence>
<dbReference type="PANTHER" id="PTHR33488:SF2">
    <property type="entry name" value="EARLY ENDOSOME ANTIGEN 1-LIKE"/>
    <property type="match status" value="1"/>
</dbReference>
<feature type="region of interest" description="Disordered" evidence="2">
    <location>
        <begin position="272"/>
        <end position="296"/>
    </location>
</feature>
<dbReference type="STRING" id="1043004.A0A074WE65"/>
<sequence length="726" mass="81664">MATLRCNASQDRDMARLIRSQTEKTLRKSNNDWGSVLSAGPQALTCLAQCVLVANGHKAGGLIELQQHGQMSYLSFNQAERKMSMLLRNAEVICGPSGLIDKILVTCSQEDVSTSRLTRLLDRLDTISKDCVDKIAAVSDEFEAVSTLADNIHQATIASNDNAARNIDALESRQSEANARKEHSKASMAAAKSLVDESERESLEFKKLLDEARNNLNSELDPDWNRMLKRSAPELIRGVGLLAAATQPSNYAAALKTMSEFIQAIGEDHADMKDRQDRQAARQNDTSSSCDDLKDSDDETHAWSILRRLEEPARSLNEHLHANNKEPDWEGLLGKTTYTGGNQPWPIGMIDTELANISGAYAAESSVVRFQADKMIEALRTLVQKIKGEVEKDYFHIEKRSPPHETVRKWQAASLKICENVQQQIQARVKTISSTKRAKAKEEERKSEKREVETKKAEASLQKSRDKRAEKERQHREETAKHMDCTYQIQKLADQGFTLDSMKEVLRRCLTQLSEFKNRLRQFQQFFNNLRDEVDNLCKNAIGDLKMSGEDLDDAPTQRVQCLDRGTDGDQDIRAGVIAVLVGYQWAGEAAETYFEVSRKHIMPGIKHIDGIMARGVISKSHKDLDRSLQEIANFAEAAEKSIIHFAETRRAKLQASRYETRREVLEIVQNELESISQLKYPPVATESRADSPRTDEPIEMVSRTSAGQTGKFDTFIYPMPGAFDF</sequence>
<dbReference type="AlphaFoldDB" id="A0A074WE65"/>
<dbReference type="GeneID" id="25414417"/>
<dbReference type="HOGENOM" id="CLU_381282_0_0_1"/>
<keyword evidence="4" id="KW-1185">Reference proteome</keyword>
<gene>
    <name evidence="3" type="ORF">M436DRAFT_68385</name>
</gene>
<feature type="compositionally biased region" description="Basic and acidic residues" evidence="2">
    <location>
        <begin position="440"/>
        <end position="479"/>
    </location>
</feature>
<protein>
    <submittedName>
        <fullName evidence="3">Uncharacterized protein</fullName>
    </submittedName>
</protein>
<accession>A0A074WE65</accession>
<reference evidence="3 4" key="1">
    <citation type="journal article" date="2014" name="BMC Genomics">
        <title>Genome sequencing of four Aureobasidium pullulans varieties: biotechnological potential, stress tolerance, and description of new species.</title>
        <authorList>
            <person name="Gostin Ar C."/>
            <person name="Ohm R.A."/>
            <person name="Kogej T."/>
            <person name="Sonjak S."/>
            <person name="Turk M."/>
            <person name="Zajc J."/>
            <person name="Zalar P."/>
            <person name="Grube M."/>
            <person name="Sun H."/>
            <person name="Han J."/>
            <person name="Sharma A."/>
            <person name="Chiniquy J."/>
            <person name="Ngan C.Y."/>
            <person name="Lipzen A."/>
            <person name="Barry K."/>
            <person name="Grigoriev I.V."/>
            <person name="Gunde-Cimerman N."/>
        </authorList>
    </citation>
    <scope>NUCLEOTIDE SEQUENCE [LARGE SCALE GENOMIC DNA]</scope>
    <source>
        <strain evidence="3 4">CBS 147.97</strain>
    </source>
</reference>
<dbReference type="Proteomes" id="UP000027730">
    <property type="component" value="Unassembled WGS sequence"/>
</dbReference>
<dbReference type="PANTHER" id="PTHR33488">
    <property type="entry name" value="ZGC:162509"/>
    <property type="match status" value="1"/>
</dbReference>
<organism evidence="3 4">
    <name type="scientific">Aureobasidium namibiae CBS 147.97</name>
    <dbReference type="NCBI Taxonomy" id="1043004"/>
    <lineage>
        <taxon>Eukaryota</taxon>
        <taxon>Fungi</taxon>
        <taxon>Dikarya</taxon>
        <taxon>Ascomycota</taxon>
        <taxon>Pezizomycotina</taxon>
        <taxon>Dothideomycetes</taxon>
        <taxon>Dothideomycetidae</taxon>
        <taxon>Dothideales</taxon>
        <taxon>Saccotheciaceae</taxon>
        <taxon>Aureobasidium</taxon>
    </lineage>
</organism>
<dbReference type="EMBL" id="KL584736">
    <property type="protein sequence ID" value="KEQ68177.1"/>
    <property type="molecule type" value="Genomic_DNA"/>
</dbReference>
<dbReference type="RefSeq" id="XP_013422362.1">
    <property type="nucleotide sequence ID" value="XM_013566908.1"/>
</dbReference>
<proteinExistence type="predicted"/>
<evidence type="ECO:0000256" key="2">
    <source>
        <dbReference type="SAM" id="MobiDB-lite"/>
    </source>
</evidence>
<name>A0A074WE65_9PEZI</name>
<dbReference type="OrthoDB" id="5406275at2759"/>
<feature type="coiled-coil region" evidence="1">
    <location>
        <begin position="160"/>
        <end position="215"/>
    </location>
</feature>
<evidence type="ECO:0000313" key="3">
    <source>
        <dbReference type="EMBL" id="KEQ68177.1"/>
    </source>
</evidence>
<evidence type="ECO:0000313" key="4">
    <source>
        <dbReference type="Proteomes" id="UP000027730"/>
    </source>
</evidence>